<keyword evidence="2" id="KW-0378">Hydrolase</keyword>
<sequence length="380" mass="42920">MRKLVETVYRTEGIMIKIAIVLITLFLNALAVVAQADGDLRTKIEELTQKLYEEGKLHGALLVAEGEEIIYEGAFGFADRNLKIPNSPHMRFWNASIGKMFTAVLILQLVEEGKLQLNDPISKHLTWFKHPESDKITIHDLLAHRSGFKSTVYEERDKAEHNEKSQRSILEHKISKVDLAFEPGTAFLYSNTGYVLLSEIIMGNWGTDYNKILQERLFIPLGMKQTYWSEAVYGPNTPVLYLQDGNAYLALHDRDFTGAGGEKTTLRDMHKFMLAAGTNQLLSQESWNLAFTPHSLPSEAKSDWGPHQSPYGYGFSLIDLPYSPNQTAKTISHGGAGKGTSSYALRFLKENRIVILWNNEFKDPMLFELYLALSEGNSKK</sequence>
<dbReference type="InterPro" id="IPR050491">
    <property type="entry name" value="AmpC-like"/>
</dbReference>
<comment type="caution">
    <text evidence="2">The sequence shown here is derived from an EMBL/GenBank/DDBJ whole genome shotgun (WGS) entry which is preliminary data.</text>
</comment>
<dbReference type="EMBL" id="JBHSAW010000003">
    <property type="protein sequence ID" value="MFC4094648.1"/>
    <property type="molecule type" value="Genomic_DNA"/>
</dbReference>
<dbReference type="Gene3D" id="3.40.710.10">
    <property type="entry name" value="DD-peptidase/beta-lactamase superfamily"/>
    <property type="match status" value="1"/>
</dbReference>
<dbReference type="RefSeq" id="WP_192462412.1">
    <property type="nucleotide sequence ID" value="NZ_JACYFJ010000003.1"/>
</dbReference>
<accession>A0ABV8JIM6</accession>
<dbReference type="GO" id="GO:0016787">
    <property type="term" value="F:hydrolase activity"/>
    <property type="evidence" value="ECO:0007669"/>
    <property type="project" value="UniProtKB-KW"/>
</dbReference>
<evidence type="ECO:0000313" key="2">
    <source>
        <dbReference type="EMBL" id="MFC4094648.1"/>
    </source>
</evidence>
<reference evidence="3" key="1">
    <citation type="journal article" date="2019" name="Int. J. Syst. Evol. Microbiol.">
        <title>The Global Catalogue of Microorganisms (GCM) 10K type strain sequencing project: providing services to taxonomists for standard genome sequencing and annotation.</title>
        <authorList>
            <consortium name="The Broad Institute Genomics Platform"/>
            <consortium name="The Broad Institute Genome Sequencing Center for Infectious Disease"/>
            <person name="Wu L."/>
            <person name="Ma J."/>
        </authorList>
    </citation>
    <scope>NUCLEOTIDE SEQUENCE [LARGE SCALE GENOMIC DNA]</scope>
    <source>
        <strain evidence="3">CECT 7477</strain>
    </source>
</reference>
<protein>
    <submittedName>
        <fullName evidence="2">Serine hydrolase domain-containing protein</fullName>
        <ecNumber evidence="2">3.-.-.-</ecNumber>
    </submittedName>
</protein>
<dbReference type="Proteomes" id="UP001595814">
    <property type="component" value="Unassembled WGS sequence"/>
</dbReference>
<evidence type="ECO:0000259" key="1">
    <source>
        <dbReference type="Pfam" id="PF00144"/>
    </source>
</evidence>
<dbReference type="Pfam" id="PF00144">
    <property type="entry name" value="Beta-lactamase"/>
    <property type="match status" value="1"/>
</dbReference>
<dbReference type="SUPFAM" id="SSF56601">
    <property type="entry name" value="beta-lactamase/transpeptidase-like"/>
    <property type="match status" value="1"/>
</dbReference>
<dbReference type="InterPro" id="IPR001466">
    <property type="entry name" value="Beta-lactam-related"/>
</dbReference>
<dbReference type="InterPro" id="IPR012338">
    <property type="entry name" value="Beta-lactam/transpept-like"/>
</dbReference>
<dbReference type="EC" id="3.-.-.-" evidence="2"/>
<evidence type="ECO:0000313" key="3">
    <source>
        <dbReference type="Proteomes" id="UP001595814"/>
    </source>
</evidence>
<proteinExistence type="predicted"/>
<feature type="domain" description="Beta-lactamase-related" evidence="1">
    <location>
        <begin position="46"/>
        <end position="363"/>
    </location>
</feature>
<dbReference type="PANTHER" id="PTHR46825">
    <property type="entry name" value="D-ALANYL-D-ALANINE-CARBOXYPEPTIDASE/ENDOPEPTIDASE AMPH"/>
    <property type="match status" value="1"/>
</dbReference>
<keyword evidence="3" id="KW-1185">Reference proteome</keyword>
<dbReference type="PANTHER" id="PTHR46825:SF9">
    <property type="entry name" value="BETA-LACTAMASE-RELATED DOMAIN-CONTAINING PROTEIN"/>
    <property type="match status" value="1"/>
</dbReference>
<organism evidence="2 3">
    <name type="scientific">Euzebyella saccharophila</name>
    <dbReference type="NCBI Taxonomy" id="679664"/>
    <lineage>
        <taxon>Bacteria</taxon>
        <taxon>Pseudomonadati</taxon>
        <taxon>Bacteroidota</taxon>
        <taxon>Flavobacteriia</taxon>
        <taxon>Flavobacteriales</taxon>
        <taxon>Flavobacteriaceae</taxon>
        <taxon>Euzebyella</taxon>
    </lineage>
</organism>
<gene>
    <name evidence="2" type="ORF">ACFOUT_02105</name>
</gene>
<name>A0ABV8JIM6_9FLAO</name>